<protein>
    <submittedName>
        <fullName evidence="1">Uncharacterized protein</fullName>
    </submittedName>
</protein>
<name>A0A9E8FKJ3_9GAMM</name>
<accession>A0A9E8FKJ3</accession>
<evidence type="ECO:0000313" key="2">
    <source>
        <dbReference type="Proteomes" id="UP000596074"/>
    </source>
</evidence>
<organism evidence="1 2">
    <name type="scientific">Venatoribacter cucullus</name>
    <dbReference type="NCBI Taxonomy" id="2661630"/>
    <lineage>
        <taxon>Bacteria</taxon>
        <taxon>Pseudomonadati</taxon>
        <taxon>Pseudomonadota</taxon>
        <taxon>Gammaproteobacteria</taxon>
        <taxon>Oceanospirillales</taxon>
        <taxon>Oceanospirillaceae</taxon>
        <taxon>Venatoribacter</taxon>
    </lineage>
</organism>
<reference evidence="1 2" key="1">
    <citation type="submission" date="2019-11" db="EMBL/GenBank/DDBJ databases">
        <title>Venatorbacter sp. nov. a predator of Campylobacter and other Gram-negative bacteria.</title>
        <authorList>
            <person name="Saeedi A."/>
            <person name="Cummings N.J."/>
            <person name="Connerton I.F."/>
            <person name="Connerton P.L."/>
        </authorList>
    </citation>
    <scope>NUCLEOTIDE SEQUENCE [LARGE SCALE GENOMIC DNA]</scope>
    <source>
        <strain evidence="1">XL5</strain>
    </source>
</reference>
<evidence type="ECO:0000313" key="1">
    <source>
        <dbReference type="EMBL" id="QQD23506.1"/>
    </source>
</evidence>
<dbReference type="KEGG" id="vcw:GJQ55_02950"/>
<dbReference type="AlphaFoldDB" id="A0A9E8FKJ3"/>
<dbReference type="EMBL" id="CP046056">
    <property type="protein sequence ID" value="QQD23506.1"/>
    <property type="molecule type" value="Genomic_DNA"/>
</dbReference>
<keyword evidence="2" id="KW-1185">Reference proteome</keyword>
<gene>
    <name evidence="1" type="ORF">GJQ55_02950</name>
</gene>
<dbReference type="Proteomes" id="UP000596074">
    <property type="component" value="Chromosome"/>
</dbReference>
<dbReference type="RefSeq" id="WP_228346030.1">
    <property type="nucleotide sequence ID" value="NZ_CP045550.1"/>
</dbReference>
<sequence length="109" mass="12220">MSTSRQTLDQYLYEFDQGYEVSYVNYSRASELADAQLIMTLERGCERKTFAFTQPQFCDVDKNLVASHGVYIASLKSSPLSPVRVEVGDVEGGFAYFTARTVRNITPTA</sequence>
<proteinExistence type="predicted"/>